<proteinExistence type="predicted"/>
<dbReference type="Proteomes" id="UP000004016">
    <property type="component" value="Unassembled WGS sequence"/>
</dbReference>
<dbReference type="HOGENOM" id="CLU_1537655_0_0_9"/>
<comment type="caution">
    <text evidence="2">The sequence shown here is derived from an EMBL/GenBank/DDBJ whole genome shotgun (WGS) entry which is preliminary data.</text>
</comment>
<sequence length="174" mass="20815">MKEDKQDDLTTLIFYIYIDIYNMERYSNLKTGAIFKNILCFRRCRMLKNNKIKILCLLIIGIVFLYIYGPIAFMKDGLVTRQSVNSFDELYELGPARRHKCENGTRIYIVYFGWSAPKVKKEIVYQKNEETQKQIVDVDTQKIIPGLYYVSWDTKNSVYRIETRKKYYFVIPYC</sequence>
<evidence type="ECO:0000313" key="2">
    <source>
        <dbReference type="EMBL" id="EDM63614.1"/>
    </source>
</evidence>
<keyword evidence="1" id="KW-0812">Transmembrane</keyword>
<keyword evidence="1" id="KW-1133">Transmembrane helix</keyword>
<evidence type="ECO:0000256" key="1">
    <source>
        <dbReference type="SAM" id="Phobius"/>
    </source>
</evidence>
<accession>A6BF27</accession>
<evidence type="ECO:0000313" key="3">
    <source>
        <dbReference type="Proteomes" id="UP000004016"/>
    </source>
</evidence>
<gene>
    <name evidence="2" type="ORF">DORLON_00897</name>
</gene>
<organism evidence="2 3">
    <name type="scientific">Dorea longicatena DSM 13814</name>
    <dbReference type="NCBI Taxonomy" id="411462"/>
    <lineage>
        <taxon>Bacteria</taxon>
        <taxon>Bacillati</taxon>
        <taxon>Bacillota</taxon>
        <taxon>Clostridia</taxon>
        <taxon>Lachnospirales</taxon>
        <taxon>Lachnospiraceae</taxon>
        <taxon>Dorea</taxon>
    </lineage>
</organism>
<protein>
    <submittedName>
        <fullName evidence="2">Uncharacterized protein</fullName>
    </submittedName>
</protein>
<keyword evidence="1" id="KW-0472">Membrane</keyword>
<dbReference type="AlphaFoldDB" id="A6BF27"/>
<dbReference type="EMBL" id="AAXB02000003">
    <property type="protein sequence ID" value="EDM63614.1"/>
    <property type="molecule type" value="Genomic_DNA"/>
</dbReference>
<name>A6BF27_9FIRM</name>
<reference evidence="2 3" key="1">
    <citation type="submission" date="2007-03" db="EMBL/GenBank/DDBJ databases">
        <authorList>
            <person name="Fulton L."/>
            <person name="Clifton S."/>
            <person name="Fulton B."/>
            <person name="Xu J."/>
            <person name="Minx P."/>
            <person name="Pepin K.H."/>
            <person name="Johnson M."/>
            <person name="Thiruvilangam P."/>
            <person name="Bhonagiri V."/>
            <person name="Nash W.E."/>
            <person name="Mardis E.R."/>
            <person name="Wilson R.K."/>
        </authorList>
    </citation>
    <scope>NUCLEOTIDE SEQUENCE [LARGE SCALE GENOMIC DNA]</scope>
    <source>
        <strain evidence="2 3">DSM 13814</strain>
    </source>
</reference>
<reference evidence="2 3" key="2">
    <citation type="submission" date="2007-04" db="EMBL/GenBank/DDBJ databases">
        <title>Draft genome sequence of Dorea longicatena (DSM 13814).</title>
        <authorList>
            <person name="Sudarsanam P."/>
            <person name="Ley R."/>
            <person name="Guruge J."/>
            <person name="Turnbaugh P.J."/>
            <person name="Mahowald M."/>
            <person name="Liep D."/>
            <person name="Gordon J."/>
        </authorList>
    </citation>
    <scope>NUCLEOTIDE SEQUENCE [LARGE SCALE GENOMIC DNA]</scope>
    <source>
        <strain evidence="2 3">DSM 13814</strain>
    </source>
</reference>
<feature type="transmembrane region" description="Helical" evidence="1">
    <location>
        <begin position="52"/>
        <end position="73"/>
    </location>
</feature>